<evidence type="ECO:0000256" key="1">
    <source>
        <dbReference type="ARBA" id="ARBA00004370"/>
    </source>
</evidence>
<dbReference type="Proteomes" id="UP001473302">
    <property type="component" value="Unassembled WGS sequence"/>
</dbReference>
<name>A0ABP9YNW0_9FUNG</name>
<gene>
    <name evidence="4" type="ORF">MFLAVUS_001934</name>
</gene>
<keyword evidence="5" id="KW-1185">Reference proteome</keyword>
<evidence type="ECO:0000256" key="3">
    <source>
        <dbReference type="SAM" id="Phobius"/>
    </source>
</evidence>
<evidence type="ECO:0008006" key="6">
    <source>
        <dbReference type="Google" id="ProtNLM"/>
    </source>
</evidence>
<comment type="subcellular location">
    <subcellularLocation>
        <location evidence="1">Membrane</location>
    </subcellularLocation>
</comment>
<reference evidence="4 5" key="1">
    <citation type="submission" date="2024-04" db="EMBL/GenBank/DDBJ databases">
        <title>genome sequences of Mucor flavus KT1a and Helicostylum pulchrum KT1b strains isolated from the surface of a dry-aged beef.</title>
        <authorList>
            <person name="Toyotome T."/>
            <person name="Hosono M."/>
            <person name="Torimaru M."/>
            <person name="Fukuda K."/>
            <person name="Mikami N."/>
        </authorList>
    </citation>
    <scope>NUCLEOTIDE SEQUENCE [LARGE SCALE GENOMIC DNA]</scope>
    <source>
        <strain evidence="4 5">KT1a</strain>
    </source>
</reference>
<dbReference type="Gene3D" id="2.60.40.1820">
    <property type="match status" value="1"/>
</dbReference>
<keyword evidence="2 3" id="KW-0472">Membrane</keyword>
<dbReference type="EMBL" id="BAABUK010000003">
    <property type="protein sequence ID" value="GAA5808543.1"/>
    <property type="molecule type" value="Genomic_DNA"/>
</dbReference>
<proteinExistence type="predicted"/>
<feature type="transmembrane region" description="Helical" evidence="3">
    <location>
        <begin position="99"/>
        <end position="118"/>
    </location>
</feature>
<dbReference type="PANTHER" id="PTHR31234:SF2">
    <property type="entry name" value="OS05G0199100 PROTEIN"/>
    <property type="match status" value="1"/>
</dbReference>
<protein>
    <recommendedName>
        <fullName evidence="6">Late embryogenesis abundant protein LEA-2 subgroup domain-containing protein</fullName>
    </recommendedName>
</protein>
<accession>A0ABP9YNW0</accession>
<evidence type="ECO:0000313" key="4">
    <source>
        <dbReference type="EMBL" id="GAA5808543.1"/>
    </source>
</evidence>
<dbReference type="SUPFAM" id="SSF117070">
    <property type="entry name" value="LEA14-like"/>
    <property type="match status" value="1"/>
</dbReference>
<evidence type="ECO:0000256" key="2">
    <source>
        <dbReference type="ARBA" id="ARBA00023136"/>
    </source>
</evidence>
<organism evidence="4 5">
    <name type="scientific">Mucor flavus</name>
    <dbReference type="NCBI Taxonomy" id="439312"/>
    <lineage>
        <taxon>Eukaryota</taxon>
        <taxon>Fungi</taxon>
        <taxon>Fungi incertae sedis</taxon>
        <taxon>Mucoromycota</taxon>
        <taxon>Mucoromycotina</taxon>
        <taxon>Mucoromycetes</taxon>
        <taxon>Mucorales</taxon>
        <taxon>Mucorineae</taxon>
        <taxon>Mucoraceae</taxon>
        <taxon>Mucor</taxon>
    </lineage>
</organism>
<comment type="caution">
    <text evidence="4">The sequence shown here is derived from an EMBL/GenBank/DDBJ whole genome shotgun (WGS) entry which is preliminary data.</text>
</comment>
<sequence>MYQQQHYDHEPSSYRQHDAYAMNDMTHSRPYYEETKAVPATTDGYYNYAAPTTRNSQVAAASSEKFARRNNKENRSCCDKICCGCCTCCPRWCRWCSCIILLIIVALGIAVGVLAAIFKVPKIEFTGIQGTPAFGMQGLTTVNLNISLGFTVDNPNIESITFTTLAATANYHGDTTQLGEGVLHNLHIASYSVTNISFPFNMLVDMTNNNNIAVMSKMMADCGLGGATKKDIKLDYKIVATVHIIGIPISVPVSNSISFPCPIDPGDQSSLLANIESIISGLTGENKDIGDMVSNIAGGNGLPTDLIPSGVLDNIPAGIPTDLANLIG</sequence>
<dbReference type="PANTHER" id="PTHR31234">
    <property type="entry name" value="LATE EMBRYOGENESIS ABUNDANT (LEA) HYDROXYPROLINE-RICH GLYCOPROTEIN FAMILY"/>
    <property type="match status" value="1"/>
</dbReference>
<keyword evidence="3" id="KW-1133">Transmembrane helix</keyword>
<dbReference type="InterPro" id="IPR044839">
    <property type="entry name" value="NDR1-like"/>
</dbReference>
<keyword evidence="3" id="KW-0812">Transmembrane</keyword>
<evidence type="ECO:0000313" key="5">
    <source>
        <dbReference type="Proteomes" id="UP001473302"/>
    </source>
</evidence>